<dbReference type="Pfam" id="PF16571">
    <property type="entry name" value="FBP_C"/>
    <property type="match status" value="1"/>
</dbReference>
<dbReference type="Proteomes" id="UP000028547">
    <property type="component" value="Unassembled WGS sequence"/>
</dbReference>
<dbReference type="InterPro" id="IPR032330">
    <property type="entry name" value="EF-G-binding_C"/>
</dbReference>
<dbReference type="AlphaFoldDB" id="A0A084SGX0"/>
<dbReference type="EMBL" id="JPMI01000351">
    <property type="protein sequence ID" value="KFA87705.1"/>
    <property type="molecule type" value="Genomic_DNA"/>
</dbReference>
<evidence type="ECO:0000313" key="2">
    <source>
        <dbReference type="EMBL" id="KFA87705.1"/>
    </source>
</evidence>
<gene>
    <name evidence="2" type="ORF">Q664_45990</name>
</gene>
<feature type="domain" description="Elongation factor G-binding protein C-terminal treble-clef zinc-finger" evidence="1">
    <location>
        <begin position="14"/>
        <end position="144"/>
    </location>
</feature>
<protein>
    <recommendedName>
        <fullName evidence="1">Elongation factor G-binding protein C-terminal treble-clef zinc-finger domain-containing protein</fullName>
    </recommendedName>
</protein>
<evidence type="ECO:0000313" key="3">
    <source>
        <dbReference type="Proteomes" id="UP000028547"/>
    </source>
</evidence>
<comment type="caution">
    <text evidence="2">The sequence shown here is derived from an EMBL/GenBank/DDBJ whole genome shotgun (WGS) entry which is preliminary data.</text>
</comment>
<dbReference type="RefSeq" id="WP_043411375.1">
    <property type="nucleotide sequence ID" value="NZ_JPMI01000351.1"/>
</dbReference>
<name>A0A084SGX0_9BACT</name>
<accession>A0A084SGX0</accession>
<sequence length="156" mass="17675">MFRIETEKDLLQAFRPRDRKTLELPAGLKFPLFVRDYLAWTEPAGTRVFLVMPSQGSRLPVGVAFRRDSQGGGPGSCMCDWCHSYGTADEIGMLTTDVNSKRRVGVSLCLDLRCKEKLEMAADLSGRHPLEVMKPLMERMSRFTREALHIETVPED</sequence>
<proteinExistence type="predicted"/>
<evidence type="ECO:0000259" key="1">
    <source>
        <dbReference type="Pfam" id="PF16571"/>
    </source>
</evidence>
<organism evidence="2 3">
    <name type="scientific">Archangium violaceum Cb vi76</name>
    <dbReference type="NCBI Taxonomy" id="1406225"/>
    <lineage>
        <taxon>Bacteria</taxon>
        <taxon>Pseudomonadati</taxon>
        <taxon>Myxococcota</taxon>
        <taxon>Myxococcia</taxon>
        <taxon>Myxococcales</taxon>
        <taxon>Cystobacterineae</taxon>
        <taxon>Archangiaceae</taxon>
        <taxon>Archangium</taxon>
    </lineage>
</organism>
<reference evidence="2 3" key="1">
    <citation type="submission" date="2014-07" db="EMBL/GenBank/DDBJ databases">
        <title>Draft Genome Sequence of Gephyronic Acid Producer, Cystobacter violaceus Strain Cb vi76.</title>
        <authorList>
            <person name="Stevens D.C."/>
            <person name="Young J."/>
            <person name="Carmichael R."/>
            <person name="Tan J."/>
            <person name="Taylor R.E."/>
        </authorList>
    </citation>
    <scope>NUCLEOTIDE SEQUENCE [LARGE SCALE GENOMIC DNA]</scope>
    <source>
        <strain evidence="2 3">Cb vi76</strain>
    </source>
</reference>